<accession>A0A1J1IJY9</accession>
<feature type="compositionally biased region" description="Low complexity" evidence="1">
    <location>
        <begin position="343"/>
        <end position="356"/>
    </location>
</feature>
<feature type="region of interest" description="Disordered" evidence="1">
    <location>
        <begin position="445"/>
        <end position="474"/>
    </location>
</feature>
<dbReference type="PROSITE" id="PS50096">
    <property type="entry name" value="IQ"/>
    <property type="match status" value="2"/>
</dbReference>
<feature type="compositionally biased region" description="Basic and acidic residues" evidence="1">
    <location>
        <begin position="167"/>
        <end position="177"/>
    </location>
</feature>
<name>A0A1J1IJY9_9DIPT</name>
<reference evidence="2 3" key="1">
    <citation type="submission" date="2015-04" db="EMBL/GenBank/DDBJ databases">
        <authorList>
            <person name="Syromyatnikov M.Y."/>
            <person name="Popov V.N."/>
        </authorList>
    </citation>
    <scope>NUCLEOTIDE SEQUENCE [LARGE SCALE GENOMIC DNA]</scope>
</reference>
<evidence type="ECO:0000313" key="2">
    <source>
        <dbReference type="EMBL" id="CRK99382.1"/>
    </source>
</evidence>
<evidence type="ECO:0000256" key="1">
    <source>
        <dbReference type="SAM" id="MobiDB-lite"/>
    </source>
</evidence>
<feature type="compositionally biased region" description="Basic and acidic residues" evidence="1">
    <location>
        <begin position="461"/>
        <end position="472"/>
    </location>
</feature>
<dbReference type="AlphaFoldDB" id="A0A1J1IJY9"/>
<keyword evidence="3" id="KW-1185">Reference proteome</keyword>
<feature type="compositionally biased region" description="Polar residues" evidence="1">
    <location>
        <begin position="266"/>
        <end position="280"/>
    </location>
</feature>
<dbReference type="Proteomes" id="UP000183832">
    <property type="component" value="Unassembled WGS sequence"/>
</dbReference>
<feature type="region of interest" description="Disordered" evidence="1">
    <location>
        <begin position="725"/>
        <end position="764"/>
    </location>
</feature>
<feature type="compositionally biased region" description="Basic and acidic residues" evidence="1">
    <location>
        <begin position="242"/>
        <end position="252"/>
    </location>
</feature>
<dbReference type="OrthoDB" id="7791715at2759"/>
<dbReference type="InterPro" id="IPR000048">
    <property type="entry name" value="IQ_motif_EF-hand-BS"/>
</dbReference>
<feature type="region of interest" description="Disordered" evidence="1">
    <location>
        <begin position="100"/>
        <end position="136"/>
    </location>
</feature>
<protein>
    <submittedName>
        <fullName evidence="2">CLUMA_CG012663, isoform A</fullName>
    </submittedName>
</protein>
<feature type="region of interest" description="Disordered" evidence="1">
    <location>
        <begin position="337"/>
        <end position="367"/>
    </location>
</feature>
<proteinExistence type="predicted"/>
<evidence type="ECO:0000313" key="3">
    <source>
        <dbReference type="Proteomes" id="UP000183832"/>
    </source>
</evidence>
<dbReference type="SMART" id="SM00015">
    <property type="entry name" value="IQ"/>
    <property type="match status" value="3"/>
</dbReference>
<feature type="compositionally biased region" description="Basic and acidic residues" evidence="1">
    <location>
        <begin position="119"/>
        <end position="132"/>
    </location>
</feature>
<dbReference type="CDD" id="cd23767">
    <property type="entry name" value="IQCD"/>
    <property type="match status" value="2"/>
</dbReference>
<feature type="compositionally biased region" description="Basic and acidic residues" evidence="1">
    <location>
        <begin position="286"/>
        <end position="296"/>
    </location>
</feature>
<sequence>METSTFSLLLKTSKLCYAQEEEEEETKDSDETETAIEVEENETTENGMPGDYPDGTSEEEEGAAAVTEQPENTEDDDVANMVLDEEMEKAALKIQSKFRGHKTRIGVKRNDSQSGTTKIADESKQEKDSTKDVDEEIANMVLDDEMAKAALKIQSTFRGHKTRKDIKKNENSDKKNNEEEEKSEENENLKNEEATQSSSTEKSAKQLQDEEDIANLVMDTEMEQTALKIQSAFRVKSRKKLQKENESSTRDNSDDEEHDDKEVKKQLNSNEDPFKQQQMNEDFESVGEKSSEEKNSDSFIMANYCYPVEESYYIERYDSSDYEPLETSNYEINLMQGGGTFPELSGESSELLTSNSNEEKNPERNNSLDTISARDVYETSFTKQELTNLIYDEKITENFYFNGKKNSAEELYYSLKKNELETQRNHSHNKQLNIEMQSSFDEKADDFNEDSLPGKTFNDNIENKSDEATAEKYDEDDDDVVIGARVRPTTMKRLQYGMSMDERFLGSTLSQNYSENSQKDVYPNDRFNPVLEERIRSQYFLEKLHEKSTSDEDNKCNSEDLFDGTGDEDQFDDFYNSENLRKKIMASSFSITDSDYYDPVNIQSIIEDDKIRTALETIHSTDSESTIASAATKIPYEDRKKMKHNNNSTSQSMQYSSIGNSAIDKSLEDFIQSQELRIDRFDEDDEEYDSPLLREPQSTDIWTNDPTIYTDSEKRIVVGIKMKQKNSSLTVDERRRTLHREDAIQRNSTREDEDSSKSSDAPGKKLVDKKDAIIEGVVAPFATQDLVINTENSVLTLDIPSKPKPANQVPVKAYKMKRQHTMPVQIQSNVIRVVPKHLRKRIKSADGESKRTSLK</sequence>
<feature type="region of interest" description="Disordered" evidence="1">
    <location>
        <begin position="153"/>
        <end position="300"/>
    </location>
</feature>
<dbReference type="Pfam" id="PF00612">
    <property type="entry name" value="IQ"/>
    <property type="match status" value="2"/>
</dbReference>
<organism evidence="2 3">
    <name type="scientific">Clunio marinus</name>
    <dbReference type="NCBI Taxonomy" id="568069"/>
    <lineage>
        <taxon>Eukaryota</taxon>
        <taxon>Metazoa</taxon>
        <taxon>Ecdysozoa</taxon>
        <taxon>Arthropoda</taxon>
        <taxon>Hexapoda</taxon>
        <taxon>Insecta</taxon>
        <taxon>Pterygota</taxon>
        <taxon>Neoptera</taxon>
        <taxon>Endopterygota</taxon>
        <taxon>Diptera</taxon>
        <taxon>Nematocera</taxon>
        <taxon>Chironomoidea</taxon>
        <taxon>Chironomidae</taxon>
        <taxon>Clunio</taxon>
    </lineage>
</organism>
<gene>
    <name evidence="2" type="ORF">CLUMA_CG012663</name>
</gene>
<dbReference type="EMBL" id="CVRI01000050">
    <property type="protein sequence ID" value="CRK99382.1"/>
    <property type="molecule type" value="Genomic_DNA"/>
</dbReference>
<feature type="compositionally biased region" description="Basic and acidic residues" evidence="1">
    <location>
        <begin position="731"/>
        <end position="750"/>
    </location>
</feature>
<feature type="compositionally biased region" description="Acidic residues" evidence="1">
    <location>
        <begin position="19"/>
        <end position="43"/>
    </location>
</feature>
<dbReference type="Gene3D" id="1.20.5.190">
    <property type="match status" value="1"/>
</dbReference>
<feature type="region of interest" description="Disordered" evidence="1">
    <location>
        <begin position="17"/>
        <end position="77"/>
    </location>
</feature>